<dbReference type="Gene3D" id="3.30.1330.30">
    <property type="match status" value="1"/>
</dbReference>
<dbReference type="PANTHER" id="PTHR43191">
    <property type="entry name" value="RRNA METHYLTRANSFERASE 3"/>
    <property type="match status" value="1"/>
</dbReference>
<dbReference type="InterPro" id="IPR053888">
    <property type="entry name" value="MRM3-like_sub_bind"/>
</dbReference>
<dbReference type="InterPro" id="IPR029026">
    <property type="entry name" value="tRNA_m1G_MTases_N"/>
</dbReference>
<comment type="caution">
    <text evidence="5">The sequence shown here is derived from an EMBL/GenBank/DDBJ whole genome shotgun (WGS) entry which is preliminary data.</text>
</comment>
<organism evidence="5">
    <name type="scientific">bioreactor metagenome</name>
    <dbReference type="NCBI Taxonomy" id="1076179"/>
    <lineage>
        <taxon>unclassified sequences</taxon>
        <taxon>metagenomes</taxon>
        <taxon>ecological metagenomes</taxon>
    </lineage>
</organism>
<dbReference type="Gene3D" id="3.40.1280.10">
    <property type="match status" value="1"/>
</dbReference>
<evidence type="ECO:0000259" key="4">
    <source>
        <dbReference type="Pfam" id="PF22435"/>
    </source>
</evidence>
<dbReference type="InterPro" id="IPR001537">
    <property type="entry name" value="SpoU_MeTrfase"/>
</dbReference>
<dbReference type="AlphaFoldDB" id="A0A645F9E1"/>
<evidence type="ECO:0000313" key="5">
    <source>
        <dbReference type="EMBL" id="MPN09194.1"/>
    </source>
</evidence>
<dbReference type="EMBL" id="VSSQ01055288">
    <property type="protein sequence ID" value="MPN09194.1"/>
    <property type="molecule type" value="Genomic_DNA"/>
</dbReference>
<dbReference type="EC" id="2.1.1.185" evidence="5"/>
<sequence length="293" mass="32518">MDLTIRRHGRARFPCPSRRLRSVPVANLVPITDPTDERLDDYVRLRETSLRRKLETDGGLFIAEGAKIIRRAVEAGYRPRSFLLAERWLPELTDLLDDSAAPVYLVTEELAEQVTGFHVHRGALASMHRTVGLRMSDLLDARRLVVCEDIVDHTNLGAIIRSAAGLGWDGVLLAPRATDPLYRRAIKTSMWTVFEMPWARMTNWASDLRKLQEAGFEIVAMALRDDAVPLAEFAGQLRQAPRKIALLLGTEGDGLSAHWLDQADAVVRITMHHGVDSLNVAAAAAVACFALAE</sequence>
<dbReference type="Pfam" id="PF22435">
    <property type="entry name" value="MRM3-like_sub_bind"/>
    <property type="match status" value="1"/>
</dbReference>
<dbReference type="Pfam" id="PF00588">
    <property type="entry name" value="SpoU_methylase"/>
    <property type="match status" value="1"/>
</dbReference>
<dbReference type="GO" id="GO:0006396">
    <property type="term" value="P:RNA processing"/>
    <property type="evidence" value="ECO:0007669"/>
    <property type="project" value="InterPro"/>
</dbReference>
<dbReference type="GO" id="GO:0003723">
    <property type="term" value="F:RNA binding"/>
    <property type="evidence" value="ECO:0007669"/>
    <property type="project" value="InterPro"/>
</dbReference>
<dbReference type="SUPFAM" id="SSF75217">
    <property type="entry name" value="alpha/beta knot"/>
    <property type="match status" value="1"/>
</dbReference>
<dbReference type="GO" id="GO:0032259">
    <property type="term" value="P:methylation"/>
    <property type="evidence" value="ECO:0007669"/>
    <property type="project" value="UniProtKB-KW"/>
</dbReference>
<dbReference type="CDD" id="cd18095">
    <property type="entry name" value="SpoU-like_rRNA-MTase"/>
    <property type="match status" value="1"/>
</dbReference>
<dbReference type="InterPro" id="IPR029028">
    <property type="entry name" value="Alpha/beta_knot_MTases"/>
</dbReference>
<reference evidence="5" key="1">
    <citation type="submission" date="2019-08" db="EMBL/GenBank/DDBJ databases">
        <authorList>
            <person name="Kucharzyk K."/>
            <person name="Murdoch R.W."/>
            <person name="Higgins S."/>
            <person name="Loffler F."/>
        </authorList>
    </citation>
    <scope>NUCLEOTIDE SEQUENCE</scope>
</reference>
<feature type="domain" description="MRM3-like substrate binding" evidence="4">
    <location>
        <begin position="53"/>
        <end position="115"/>
    </location>
</feature>
<evidence type="ECO:0000256" key="1">
    <source>
        <dbReference type="ARBA" id="ARBA00022603"/>
    </source>
</evidence>
<gene>
    <name evidence="5" type="primary">rlmB_39</name>
    <name evidence="5" type="ORF">SDC9_156483</name>
</gene>
<dbReference type="SUPFAM" id="SSF55315">
    <property type="entry name" value="L30e-like"/>
    <property type="match status" value="1"/>
</dbReference>
<dbReference type="GO" id="GO:0008173">
    <property type="term" value="F:RNA methyltransferase activity"/>
    <property type="evidence" value="ECO:0007669"/>
    <property type="project" value="InterPro"/>
</dbReference>
<feature type="domain" description="tRNA/rRNA methyltransferase SpoU type" evidence="3">
    <location>
        <begin position="144"/>
        <end position="289"/>
    </location>
</feature>
<keyword evidence="2 5" id="KW-0808">Transferase</keyword>
<evidence type="ECO:0000259" key="3">
    <source>
        <dbReference type="Pfam" id="PF00588"/>
    </source>
</evidence>
<keyword evidence="1 5" id="KW-0489">Methyltransferase</keyword>
<dbReference type="InterPro" id="IPR029064">
    <property type="entry name" value="Ribosomal_eL30-like_sf"/>
</dbReference>
<proteinExistence type="predicted"/>
<dbReference type="InterPro" id="IPR051259">
    <property type="entry name" value="rRNA_Methyltransferase"/>
</dbReference>
<accession>A0A645F9E1</accession>
<protein>
    <submittedName>
        <fullName evidence="5">23S rRNA (Guanosine-2'-O-)-methyltransferase RlmB</fullName>
        <ecNumber evidence="5">2.1.1.185</ecNumber>
    </submittedName>
</protein>
<evidence type="ECO:0000256" key="2">
    <source>
        <dbReference type="ARBA" id="ARBA00022679"/>
    </source>
</evidence>
<name>A0A645F9E1_9ZZZZ</name>
<dbReference type="PANTHER" id="PTHR43191:SF12">
    <property type="entry name" value="RRNA METHYLASE"/>
    <property type="match status" value="1"/>
</dbReference>